<name>A0A841HHZ1_9GAMM</name>
<dbReference type="GO" id="GO:0016765">
    <property type="term" value="F:transferase activity, transferring alkyl or aryl (other than methyl) groups"/>
    <property type="evidence" value="ECO:0007669"/>
    <property type="project" value="UniProtKB-ARBA"/>
</dbReference>
<dbReference type="EC" id="2.5.1.32" evidence="1"/>
<dbReference type="InterPro" id="IPR008949">
    <property type="entry name" value="Isoprenoid_synthase_dom_sf"/>
</dbReference>
<sequence length="277" mass="31191">MTSALDDALVNKAAPAGSMRYFSLLYTPPEHREIVTALYVIDAEIRESAQSPNHDVAHTRLQWWRQEIDRLVNRNAQHPATRILGAVDRVDRKAFARLHELIVAADMDLARMTFLNLRELRAYSSRSGGTIQELIAEVLAPAELSKEDRTLANRLGAGIRQAEMLRDTRQDAYDGRLYLPLDLLEEASVHIEDLRAREVSPVVRGVLVKFREAIAPDLDVPAGAGKAYLRPPIVLAALHRRLLDRIAALDYDVATQRVELGAIEKPWTAWRAARRAR</sequence>
<evidence type="ECO:0000313" key="2">
    <source>
        <dbReference type="Proteomes" id="UP000588068"/>
    </source>
</evidence>
<keyword evidence="1" id="KW-0808">Transferase</keyword>
<dbReference type="PANTHER" id="PTHR31480">
    <property type="entry name" value="BIFUNCTIONAL LYCOPENE CYCLASE/PHYTOENE SYNTHASE"/>
    <property type="match status" value="1"/>
</dbReference>
<proteinExistence type="predicted"/>
<reference evidence="1 2" key="1">
    <citation type="submission" date="2020-08" db="EMBL/GenBank/DDBJ databases">
        <title>Genomic Encyclopedia of Type Strains, Phase IV (KMG-IV): sequencing the most valuable type-strain genomes for metagenomic binning, comparative biology and taxonomic classification.</title>
        <authorList>
            <person name="Goeker M."/>
        </authorList>
    </citation>
    <scope>NUCLEOTIDE SEQUENCE [LARGE SCALE GENOMIC DNA]</scope>
    <source>
        <strain evidence="1 2">DSM 26723</strain>
    </source>
</reference>
<protein>
    <submittedName>
        <fullName evidence="1">Phytoene synthase</fullName>
        <ecNumber evidence="1">2.5.1.32</ecNumber>
    </submittedName>
</protein>
<dbReference type="Proteomes" id="UP000588068">
    <property type="component" value="Unassembled WGS sequence"/>
</dbReference>
<dbReference type="Gene3D" id="1.10.600.10">
    <property type="entry name" value="Farnesyl Diphosphate Synthase"/>
    <property type="match status" value="1"/>
</dbReference>
<evidence type="ECO:0000313" key="1">
    <source>
        <dbReference type="EMBL" id="MBB6091930.1"/>
    </source>
</evidence>
<accession>A0A841HHZ1</accession>
<gene>
    <name evidence="1" type="ORF">HNQ60_000776</name>
</gene>
<organism evidence="1 2">
    <name type="scientific">Povalibacter uvarum</name>
    <dbReference type="NCBI Taxonomy" id="732238"/>
    <lineage>
        <taxon>Bacteria</taxon>
        <taxon>Pseudomonadati</taxon>
        <taxon>Pseudomonadota</taxon>
        <taxon>Gammaproteobacteria</taxon>
        <taxon>Steroidobacterales</taxon>
        <taxon>Steroidobacteraceae</taxon>
        <taxon>Povalibacter</taxon>
    </lineage>
</organism>
<dbReference type="RefSeq" id="WP_184329695.1">
    <property type="nucleotide sequence ID" value="NZ_JACHHZ010000001.1"/>
</dbReference>
<dbReference type="AlphaFoldDB" id="A0A841HHZ1"/>
<dbReference type="SUPFAM" id="SSF48576">
    <property type="entry name" value="Terpenoid synthases"/>
    <property type="match status" value="1"/>
</dbReference>
<dbReference type="Pfam" id="PF00494">
    <property type="entry name" value="SQS_PSY"/>
    <property type="match status" value="1"/>
</dbReference>
<dbReference type="InterPro" id="IPR002060">
    <property type="entry name" value="Squ/phyt_synthse"/>
</dbReference>
<keyword evidence="2" id="KW-1185">Reference proteome</keyword>
<comment type="caution">
    <text evidence="1">The sequence shown here is derived from an EMBL/GenBank/DDBJ whole genome shotgun (WGS) entry which is preliminary data.</text>
</comment>
<dbReference type="EMBL" id="JACHHZ010000001">
    <property type="protein sequence ID" value="MBB6091930.1"/>
    <property type="molecule type" value="Genomic_DNA"/>
</dbReference>